<evidence type="ECO:0000259" key="1">
    <source>
        <dbReference type="PROSITE" id="PS50835"/>
    </source>
</evidence>
<dbReference type="InterPro" id="IPR003599">
    <property type="entry name" value="Ig_sub"/>
</dbReference>
<dbReference type="EMBL" id="OQ865376">
    <property type="protein sequence ID" value="WHV01194.1"/>
    <property type="molecule type" value="Genomic_DNA"/>
</dbReference>
<dbReference type="InterPro" id="IPR007110">
    <property type="entry name" value="Ig-like_dom"/>
</dbReference>
<dbReference type="Pfam" id="PF07679">
    <property type="entry name" value="I-set"/>
    <property type="match status" value="1"/>
</dbReference>
<protein>
    <submittedName>
        <fullName evidence="2">Immunoglobulin-like domain protein</fullName>
    </submittedName>
</protein>
<evidence type="ECO:0000313" key="2">
    <source>
        <dbReference type="EMBL" id="WHV01194.1"/>
    </source>
</evidence>
<sequence length="240" mass="27605">MINNITEKDEGEYSCIVIIDGSFDYKKIKLQTADSTHSKTESKVNVIPNYKDVDMWNGPPLKINCTFEFKEWCAQPVKVNWWKFNTTKYIWDKQVTGVSWWSNGWGGKGWLNVTDPIIGKTKGTFMCIVTCGYNGGFGTRKVEVVPHIGPDIKSQHTIYKTKKGTDVIMTCNVNSGIYNEYGWWFRKNLISGGRYSLRSTYNTIELIIKSVNYADNGQYICWISKDDWWETNSVTLHIVS</sequence>
<accession>A0AAT9UNK9</accession>
<dbReference type="Gene3D" id="2.60.40.10">
    <property type="entry name" value="Immunoglobulins"/>
    <property type="match status" value="1"/>
</dbReference>
<dbReference type="SMART" id="SM00409">
    <property type="entry name" value="IG"/>
    <property type="match status" value="1"/>
</dbReference>
<feature type="domain" description="Ig-like" evidence="1">
    <location>
        <begin position="150"/>
        <end position="237"/>
    </location>
</feature>
<dbReference type="InterPro" id="IPR013098">
    <property type="entry name" value="Ig_I-set"/>
</dbReference>
<dbReference type="InterPro" id="IPR013783">
    <property type="entry name" value="Ig-like_fold"/>
</dbReference>
<dbReference type="PROSITE" id="PS50835">
    <property type="entry name" value="IG_LIKE"/>
    <property type="match status" value="1"/>
</dbReference>
<organism evidence="2">
    <name type="scientific">Condorpox virus</name>
    <dbReference type="NCBI Taxonomy" id="3049970"/>
    <lineage>
        <taxon>Viruses</taxon>
        <taxon>Varidnaviria</taxon>
        <taxon>Bamfordvirae</taxon>
        <taxon>Nucleocytoviricota</taxon>
        <taxon>Pokkesviricetes</taxon>
        <taxon>Chitovirales</taxon>
        <taxon>Poxviridae</taxon>
        <taxon>Chordopoxvirinae</taxon>
        <taxon>Avipoxvirus</taxon>
    </lineage>
</organism>
<name>A0AAT9UNK9_9POXV</name>
<reference evidence="2" key="1">
    <citation type="submission" date="2023-04" db="EMBL/GenBank/DDBJ databases">
        <title>Genomic characterization of avipoxvirus isolates from Andean condor (Vultur gryphus).</title>
        <authorList>
            <person name="Butt S.L."/>
            <person name="Do Nascimento G.M."/>
            <person name="Tripathy D.N."/>
            <person name="Diel D.G."/>
        </authorList>
    </citation>
    <scope>NUCLEOTIDE SEQUENCE</scope>
    <source>
        <strain evidence="2">CDPV99</strain>
    </source>
</reference>
<dbReference type="InterPro" id="IPR036179">
    <property type="entry name" value="Ig-like_dom_sf"/>
</dbReference>
<dbReference type="SUPFAM" id="SSF48726">
    <property type="entry name" value="Immunoglobulin"/>
    <property type="match status" value="1"/>
</dbReference>
<proteinExistence type="predicted"/>
<gene>
    <name evidence="2" type="ORF">CDPV99-078</name>
</gene>